<sequence>MSMLPNERDTRLLGTGCLRYELSFAKCTT</sequence>
<evidence type="ECO:0000313" key="2">
    <source>
        <dbReference type="Proteomes" id="UP001208570"/>
    </source>
</evidence>
<gene>
    <name evidence="1" type="ORF">LSH36_111g01000</name>
</gene>
<name>A0AAD9JYN6_9ANNE</name>
<reference evidence="1" key="1">
    <citation type="journal article" date="2023" name="Mol. Biol. Evol.">
        <title>Third-Generation Sequencing Reveals the Adaptive Role of the Epigenome in Three Deep-Sea Polychaetes.</title>
        <authorList>
            <person name="Perez M."/>
            <person name="Aroh O."/>
            <person name="Sun Y."/>
            <person name="Lan Y."/>
            <person name="Juniper S.K."/>
            <person name="Young C.R."/>
            <person name="Angers B."/>
            <person name="Qian P.Y."/>
        </authorList>
    </citation>
    <scope>NUCLEOTIDE SEQUENCE</scope>
    <source>
        <strain evidence="1">P08H-3</strain>
    </source>
</reference>
<dbReference type="EMBL" id="JAODUP010000111">
    <property type="protein sequence ID" value="KAK2161689.1"/>
    <property type="molecule type" value="Genomic_DNA"/>
</dbReference>
<comment type="caution">
    <text evidence="1">The sequence shown here is derived from an EMBL/GenBank/DDBJ whole genome shotgun (WGS) entry which is preliminary data.</text>
</comment>
<feature type="non-terminal residue" evidence="1">
    <location>
        <position position="29"/>
    </location>
</feature>
<organism evidence="1 2">
    <name type="scientific">Paralvinella palmiformis</name>
    <dbReference type="NCBI Taxonomy" id="53620"/>
    <lineage>
        <taxon>Eukaryota</taxon>
        <taxon>Metazoa</taxon>
        <taxon>Spiralia</taxon>
        <taxon>Lophotrochozoa</taxon>
        <taxon>Annelida</taxon>
        <taxon>Polychaeta</taxon>
        <taxon>Sedentaria</taxon>
        <taxon>Canalipalpata</taxon>
        <taxon>Terebellida</taxon>
        <taxon>Terebelliformia</taxon>
        <taxon>Alvinellidae</taxon>
        <taxon>Paralvinella</taxon>
    </lineage>
</organism>
<evidence type="ECO:0000313" key="1">
    <source>
        <dbReference type="EMBL" id="KAK2161689.1"/>
    </source>
</evidence>
<dbReference type="AlphaFoldDB" id="A0AAD9JYN6"/>
<accession>A0AAD9JYN6</accession>
<keyword evidence="2" id="KW-1185">Reference proteome</keyword>
<proteinExistence type="predicted"/>
<protein>
    <submittedName>
        <fullName evidence="1">Uncharacterized protein</fullName>
    </submittedName>
</protein>
<dbReference type="Proteomes" id="UP001208570">
    <property type="component" value="Unassembled WGS sequence"/>
</dbReference>